<organism evidence="13 14">
    <name type="scientific">Candidatus Desulfobia pelagia</name>
    <dbReference type="NCBI Taxonomy" id="2841692"/>
    <lineage>
        <taxon>Bacteria</taxon>
        <taxon>Pseudomonadati</taxon>
        <taxon>Thermodesulfobacteriota</taxon>
        <taxon>Desulfobulbia</taxon>
        <taxon>Desulfobulbales</taxon>
        <taxon>Desulfobulbaceae</taxon>
        <taxon>Candidatus Desulfobia</taxon>
    </lineage>
</organism>
<dbReference type="Gene3D" id="3.90.1150.10">
    <property type="entry name" value="Aspartate Aminotransferase, domain 1"/>
    <property type="match status" value="1"/>
</dbReference>
<evidence type="ECO:0000256" key="9">
    <source>
        <dbReference type="ARBA" id="ARBA00023014"/>
    </source>
</evidence>
<comment type="function">
    <text evidence="2">Catalyzes the removal of elemental sulfur atoms from cysteine to produce alanine. Seems to participate in the biosynthesis of the nitrogenase metalloclusters by providing the inorganic sulfur required for the Fe-S core formation.</text>
</comment>
<proteinExistence type="inferred from homology"/>
<dbReference type="AlphaFoldDB" id="A0A8J6NA33"/>
<evidence type="ECO:0000256" key="7">
    <source>
        <dbReference type="ARBA" id="ARBA00022898"/>
    </source>
</evidence>
<evidence type="ECO:0000256" key="1">
    <source>
        <dbReference type="ARBA" id="ARBA00001933"/>
    </source>
</evidence>
<gene>
    <name evidence="13" type="ORF">H8E41_04515</name>
</gene>
<dbReference type="InterPro" id="IPR000192">
    <property type="entry name" value="Aminotrans_V_dom"/>
</dbReference>
<evidence type="ECO:0000256" key="2">
    <source>
        <dbReference type="ARBA" id="ARBA00003120"/>
    </source>
</evidence>
<dbReference type="EMBL" id="JACNJZ010000073">
    <property type="protein sequence ID" value="MBC8317146.1"/>
    <property type="molecule type" value="Genomic_DNA"/>
</dbReference>
<protein>
    <recommendedName>
        <fullName evidence="4">cysteine desulfurase</fullName>
        <ecNumber evidence="4">2.8.1.7</ecNumber>
    </recommendedName>
</protein>
<reference evidence="13 14" key="1">
    <citation type="submission" date="2020-08" db="EMBL/GenBank/DDBJ databases">
        <title>Bridging the membrane lipid divide: bacteria of the FCB group superphylum have the potential to synthesize archaeal ether lipids.</title>
        <authorList>
            <person name="Villanueva L."/>
            <person name="Von Meijenfeldt F.A.B."/>
            <person name="Westbye A.B."/>
            <person name="Yadav S."/>
            <person name="Hopmans E.C."/>
            <person name="Dutilh B.E."/>
            <person name="Sinninghe Damste J.S."/>
        </authorList>
    </citation>
    <scope>NUCLEOTIDE SEQUENCE [LARGE SCALE GENOMIC DNA]</scope>
    <source>
        <strain evidence="13">NIOZ-UU47</strain>
    </source>
</reference>
<dbReference type="FunFam" id="3.40.640.10:FF:000084">
    <property type="entry name" value="IscS-like cysteine desulfurase"/>
    <property type="match status" value="1"/>
</dbReference>
<dbReference type="SUPFAM" id="SSF53383">
    <property type="entry name" value="PLP-dependent transferases"/>
    <property type="match status" value="1"/>
</dbReference>
<evidence type="ECO:0000259" key="12">
    <source>
        <dbReference type="Pfam" id="PF00266"/>
    </source>
</evidence>
<comment type="cofactor">
    <cofactor evidence="1 11">
        <name>pyridoxal 5'-phosphate</name>
        <dbReference type="ChEBI" id="CHEBI:597326"/>
    </cofactor>
</comment>
<dbReference type="InterPro" id="IPR016454">
    <property type="entry name" value="Cysteine_dSase"/>
</dbReference>
<evidence type="ECO:0000256" key="10">
    <source>
        <dbReference type="ARBA" id="ARBA00050776"/>
    </source>
</evidence>
<dbReference type="Gene3D" id="3.40.640.10">
    <property type="entry name" value="Type I PLP-dependent aspartate aminotransferase-like (Major domain)"/>
    <property type="match status" value="1"/>
</dbReference>
<dbReference type="PANTHER" id="PTHR11601:SF34">
    <property type="entry name" value="CYSTEINE DESULFURASE"/>
    <property type="match status" value="1"/>
</dbReference>
<keyword evidence="5" id="KW-0808">Transferase</keyword>
<dbReference type="Proteomes" id="UP000614424">
    <property type="component" value="Unassembled WGS sequence"/>
</dbReference>
<evidence type="ECO:0000256" key="3">
    <source>
        <dbReference type="ARBA" id="ARBA00006490"/>
    </source>
</evidence>
<keyword evidence="9" id="KW-0411">Iron-sulfur</keyword>
<dbReference type="InterPro" id="IPR015422">
    <property type="entry name" value="PyrdxlP-dep_Trfase_small"/>
</dbReference>
<evidence type="ECO:0000256" key="5">
    <source>
        <dbReference type="ARBA" id="ARBA00022679"/>
    </source>
</evidence>
<keyword evidence="6" id="KW-0479">Metal-binding</keyword>
<evidence type="ECO:0000313" key="14">
    <source>
        <dbReference type="Proteomes" id="UP000614424"/>
    </source>
</evidence>
<accession>A0A8J6NA33</accession>
<evidence type="ECO:0000256" key="8">
    <source>
        <dbReference type="ARBA" id="ARBA00023004"/>
    </source>
</evidence>
<name>A0A8J6NA33_9BACT</name>
<dbReference type="PROSITE" id="PS00595">
    <property type="entry name" value="AA_TRANSFER_CLASS_5"/>
    <property type="match status" value="1"/>
</dbReference>
<dbReference type="PIRSF" id="PIRSF005572">
    <property type="entry name" value="NifS"/>
    <property type="match status" value="1"/>
</dbReference>
<keyword evidence="8" id="KW-0408">Iron</keyword>
<dbReference type="GO" id="GO:0051536">
    <property type="term" value="F:iron-sulfur cluster binding"/>
    <property type="evidence" value="ECO:0007669"/>
    <property type="project" value="UniProtKB-KW"/>
</dbReference>
<dbReference type="InterPro" id="IPR020578">
    <property type="entry name" value="Aminotrans_V_PyrdxlP_BS"/>
</dbReference>
<feature type="domain" description="Aminotransferase class V" evidence="12">
    <location>
        <begin position="5"/>
        <end position="364"/>
    </location>
</feature>
<comment type="catalytic activity">
    <reaction evidence="10">
        <text>(sulfur carrier)-H + L-cysteine = (sulfur carrier)-SH + L-alanine</text>
        <dbReference type="Rhea" id="RHEA:43892"/>
        <dbReference type="Rhea" id="RHEA-COMP:14737"/>
        <dbReference type="Rhea" id="RHEA-COMP:14739"/>
        <dbReference type="ChEBI" id="CHEBI:29917"/>
        <dbReference type="ChEBI" id="CHEBI:35235"/>
        <dbReference type="ChEBI" id="CHEBI:57972"/>
        <dbReference type="ChEBI" id="CHEBI:64428"/>
        <dbReference type="EC" id="2.8.1.7"/>
    </reaction>
</comment>
<comment type="caution">
    <text evidence="13">The sequence shown here is derived from an EMBL/GenBank/DDBJ whole genome shotgun (WGS) entry which is preliminary data.</text>
</comment>
<dbReference type="InterPro" id="IPR015424">
    <property type="entry name" value="PyrdxlP-dep_Trfase"/>
</dbReference>
<dbReference type="GO" id="GO:0046872">
    <property type="term" value="F:metal ion binding"/>
    <property type="evidence" value="ECO:0007669"/>
    <property type="project" value="UniProtKB-KW"/>
</dbReference>
<comment type="similarity">
    <text evidence="3">Belongs to the class-V pyridoxal-phosphate-dependent aminotransferase family. NifS/IscS subfamily.</text>
</comment>
<dbReference type="EC" id="2.8.1.7" evidence="4"/>
<evidence type="ECO:0000256" key="11">
    <source>
        <dbReference type="RuleBase" id="RU004504"/>
    </source>
</evidence>
<dbReference type="PANTHER" id="PTHR11601">
    <property type="entry name" value="CYSTEINE DESULFURYLASE FAMILY MEMBER"/>
    <property type="match status" value="1"/>
</dbReference>
<dbReference type="Pfam" id="PF00266">
    <property type="entry name" value="Aminotran_5"/>
    <property type="match status" value="1"/>
</dbReference>
<keyword evidence="7" id="KW-0663">Pyridoxal phosphate</keyword>
<evidence type="ECO:0000313" key="13">
    <source>
        <dbReference type="EMBL" id="MBC8317146.1"/>
    </source>
</evidence>
<evidence type="ECO:0000256" key="6">
    <source>
        <dbReference type="ARBA" id="ARBA00022723"/>
    </source>
</evidence>
<dbReference type="GO" id="GO:0031071">
    <property type="term" value="F:cysteine desulfurase activity"/>
    <property type="evidence" value="ECO:0007669"/>
    <property type="project" value="UniProtKB-EC"/>
</dbReference>
<sequence length="384" mass="41973">MIKPIYLDYNGTTPHDPEVVNTMLPFLKEHFGNPSSSHYYGIVPTEGVEKARKQVANLLKCQPEEIIFTSGGTESNNHAIQGIAFSLRDKGNHIISSQVEHPAVLEVCKYLERFGFETTYLPVDEYGLVDPVDLEAAIKPETILFTIMHANNEVGTLQPISEFSKIARKHQIIMHTDAAQSVGKVPTDVNSLGVDLLSIAGHKLYAPKGVGVLYVRQSIDLWKFCHGAGQENRARAGTENVVGIVGLGQACEIAGRNLLDSIKKMENLRDLLHEGLFSQLDDIRLNGHPKQRLPNTLSVSVKGLEANKVLEKIKGEVAASAGAACHSGGVDVSHVLKAMQVPLEWAKGTLRFSVGRMTTTEQIEHTIEIVVKAIKNQPGPLEIS</sequence>
<evidence type="ECO:0000256" key="4">
    <source>
        <dbReference type="ARBA" id="ARBA00012239"/>
    </source>
</evidence>
<dbReference type="InterPro" id="IPR015421">
    <property type="entry name" value="PyrdxlP-dep_Trfase_major"/>
</dbReference>